<gene>
    <name evidence="2" type="ORF">D0511_22820</name>
</gene>
<name>A0AAD0RU40_PSEO7</name>
<protein>
    <submittedName>
        <fullName evidence="2">Internalin</fullName>
    </submittedName>
</protein>
<dbReference type="Proteomes" id="UP000258102">
    <property type="component" value="Chromosome 2"/>
</dbReference>
<dbReference type="AlphaFoldDB" id="A0AAD0RU40"/>
<dbReference type="RefSeq" id="WP_088533108.1">
    <property type="nucleotide sequence ID" value="NZ_CP021647.1"/>
</dbReference>
<organism evidence="2 3">
    <name type="scientific">Pseudoalteromonas piscicida</name>
    <dbReference type="NCBI Taxonomy" id="43662"/>
    <lineage>
        <taxon>Bacteria</taxon>
        <taxon>Pseudomonadati</taxon>
        <taxon>Pseudomonadota</taxon>
        <taxon>Gammaproteobacteria</taxon>
        <taxon>Alteromonadales</taxon>
        <taxon>Pseudoalteromonadaceae</taxon>
        <taxon>Pseudoalteromonas</taxon>
    </lineage>
</organism>
<evidence type="ECO:0000313" key="3">
    <source>
        <dbReference type="Proteomes" id="UP000258102"/>
    </source>
</evidence>
<keyword evidence="1" id="KW-0732">Signal</keyword>
<accession>A0AAD0RU40</accession>
<reference evidence="2 3" key="1">
    <citation type="submission" date="2018-08" db="EMBL/GenBank/DDBJ databases">
        <title>Whole Genome Sequences of Two Pseudoalteromonas piscicida Strains, DE1-A and DE2-A, which Exhibit Strong Antibacterial Activity against Vibrio vulnificus.</title>
        <authorList>
            <person name="Richards G.P."/>
            <person name="Needleman D.S."/>
            <person name="Watson M.A."/>
            <person name="Polson S.W."/>
        </authorList>
    </citation>
    <scope>NUCLEOTIDE SEQUENCE [LARGE SCALE GENOMIC DNA]</scope>
    <source>
        <strain evidence="2 3">DE2-A</strain>
    </source>
</reference>
<dbReference type="EMBL" id="CP031762">
    <property type="protein sequence ID" value="AXR04703.1"/>
    <property type="molecule type" value="Genomic_DNA"/>
</dbReference>
<evidence type="ECO:0000313" key="2">
    <source>
        <dbReference type="EMBL" id="AXR04703.1"/>
    </source>
</evidence>
<evidence type="ECO:0000256" key="1">
    <source>
        <dbReference type="SAM" id="SignalP"/>
    </source>
</evidence>
<proteinExistence type="predicted"/>
<feature type="chain" id="PRO_5041967956" evidence="1">
    <location>
        <begin position="27"/>
        <end position="415"/>
    </location>
</feature>
<sequence length="415" mass="46152">MKFIYSPLARAMGVMGLFACSFSATADQIANPEFTTQANNSDLDSVTLGTAYHSEKEGFYALQSVLGRVDETYGNTEMDFVVGVDMSYSQLSSMLDGNLGAALDVPVIKVGVGASYAKQNAADNYTGTYTLFLSLKPKKRLLVADPQTGFKPTQAALDLVNANPGDKFNNIGNEFVSAIEYGSQVMINLKFQYKNDEDKVKWGGQLGVDWAGKVSVSGKLQKVDENVKRNIKITVSALQLGGDPTELLKVIPNQLVNCTMENPTPCFDVFKNSIDYIKTNYVTQFDTLDKYNVGRVLTQRYTDSGPSLSPLVPDDVYPAKSILTKLALKNMSDDWVQAILDNRRADNLLNYYASELNNSHRTALETIRDNALFNSFILADAVDYCKRNPIGNYCRDRELQTRGRVHQYDRKWLEL</sequence>
<dbReference type="KEGG" id="ppis:B1L02_23500"/>
<feature type="signal peptide" evidence="1">
    <location>
        <begin position="1"/>
        <end position="26"/>
    </location>
</feature>